<feature type="region of interest" description="Disordered" evidence="1">
    <location>
        <begin position="26"/>
        <end position="62"/>
    </location>
</feature>
<name>A0A816ZPK2_9BILA</name>
<accession>A0A816ZPK2</accession>
<feature type="region of interest" description="Disordered" evidence="1">
    <location>
        <begin position="275"/>
        <end position="301"/>
    </location>
</feature>
<evidence type="ECO:0000313" key="2">
    <source>
        <dbReference type="EMBL" id="CAF2206397.1"/>
    </source>
</evidence>
<sequence length="452" mass="48538">MTTFCNSPESVVPSSRRDTTGAALVPVPVSSATPGGLGGVGGSSNSSRSVSPATRYGSPRQDQDIPYFTVARYQNPTAPITYELPAIAQYGLGPDYSESLPSIADTEITSQSGAGEAFYNGSLDLSPISPMELAFGKVVDVNGGNGEWLGKAYDIPHTPTPGSTSRDITTPREDTDRSGGGTTPTTPTPSIKSSQDRSPLGCLHAASGNLPRLPEDSSQSIKTPVVTPKPKIHDDIPVRGCVNFTIDASRKPPPIKPKPYPKPNEKIALKRRISVPASVTEGTGKPPQKHRNSIGEEVIREDVVENSSVNVSKMGAFESQSHSSSDMQSRNVAKRSSCENRKSEVYEDARVTDAAEKLENSRPSSSNEHTPRTPRTPRSKSSAPKNAYNKLKTSEIPNIRDMTKINGVIAKNQYLHLNIDSCLGSMKNMAFWGQNPMVIIYLGLGLYISNNK</sequence>
<protein>
    <submittedName>
        <fullName evidence="2">Uncharacterized protein</fullName>
    </submittedName>
</protein>
<dbReference type="EMBL" id="CAJNRG010016694">
    <property type="protein sequence ID" value="CAF2206397.1"/>
    <property type="molecule type" value="Genomic_DNA"/>
</dbReference>
<evidence type="ECO:0000313" key="3">
    <source>
        <dbReference type="Proteomes" id="UP000663887"/>
    </source>
</evidence>
<feature type="region of interest" description="Disordered" evidence="1">
    <location>
        <begin position="152"/>
        <end position="236"/>
    </location>
</feature>
<comment type="caution">
    <text evidence="2">The sequence shown here is derived from an EMBL/GenBank/DDBJ whole genome shotgun (WGS) entry which is preliminary data.</text>
</comment>
<feature type="compositionally biased region" description="Low complexity" evidence="1">
    <location>
        <begin position="43"/>
        <end position="55"/>
    </location>
</feature>
<proteinExistence type="predicted"/>
<feature type="compositionally biased region" description="Low complexity" evidence="1">
    <location>
        <begin position="319"/>
        <end position="329"/>
    </location>
</feature>
<organism evidence="2 3">
    <name type="scientific">Rotaria magnacalcarata</name>
    <dbReference type="NCBI Taxonomy" id="392030"/>
    <lineage>
        <taxon>Eukaryota</taxon>
        <taxon>Metazoa</taxon>
        <taxon>Spiralia</taxon>
        <taxon>Gnathifera</taxon>
        <taxon>Rotifera</taxon>
        <taxon>Eurotatoria</taxon>
        <taxon>Bdelloidea</taxon>
        <taxon>Philodinida</taxon>
        <taxon>Philodinidae</taxon>
        <taxon>Rotaria</taxon>
    </lineage>
</organism>
<feature type="region of interest" description="Disordered" evidence="1">
    <location>
        <begin position="1"/>
        <end position="20"/>
    </location>
</feature>
<feature type="region of interest" description="Disordered" evidence="1">
    <location>
        <begin position="316"/>
        <end position="391"/>
    </location>
</feature>
<gene>
    <name evidence="2" type="ORF">XDN619_LOCUS33058</name>
</gene>
<feature type="compositionally biased region" description="Polar residues" evidence="1">
    <location>
        <begin position="1"/>
        <end position="13"/>
    </location>
</feature>
<dbReference type="AlphaFoldDB" id="A0A816ZPK2"/>
<evidence type="ECO:0000256" key="1">
    <source>
        <dbReference type="SAM" id="MobiDB-lite"/>
    </source>
</evidence>
<dbReference type="Proteomes" id="UP000663887">
    <property type="component" value="Unassembled WGS sequence"/>
</dbReference>
<reference evidence="2" key="1">
    <citation type="submission" date="2021-02" db="EMBL/GenBank/DDBJ databases">
        <authorList>
            <person name="Nowell W R."/>
        </authorList>
    </citation>
    <scope>NUCLEOTIDE SEQUENCE</scope>
</reference>
<feature type="compositionally biased region" description="Basic and acidic residues" evidence="1">
    <location>
        <begin position="336"/>
        <end position="360"/>
    </location>
</feature>